<dbReference type="SUPFAM" id="SSF56003">
    <property type="entry name" value="Molybdenum cofactor-binding domain"/>
    <property type="match status" value="1"/>
</dbReference>
<dbReference type="PANTHER" id="PTHR11908">
    <property type="entry name" value="XANTHINE DEHYDROGENASE"/>
    <property type="match status" value="1"/>
</dbReference>
<dbReference type="InterPro" id="IPR036856">
    <property type="entry name" value="Ald_Oxase/Xan_DH_a/b_sf"/>
</dbReference>
<dbReference type="Gene3D" id="3.30.365.10">
    <property type="entry name" value="Aldehyde oxidase/xanthine dehydrogenase, molybdopterin binding domain"/>
    <property type="match status" value="4"/>
</dbReference>
<dbReference type="Proteomes" id="UP000025061">
    <property type="component" value="Unassembled WGS sequence"/>
</dbReference>
<dbReference type="InterPro" id="IPR037165">
    <property type="entry name" value="AldOxase/xan_DH_Mopterin-bd_sf"/>
</dbReference>
<dbReference type="InterPro" id="IPR046867">
    <property type="entry name" value="AldOxase/xan_DH_MoCoBD2"/>
</dbReference>
<dbReference type="InterPro" id="IPR016208">
    <property type="entry name" value="Ald_Oxase/xanthine_DH-like"/>
</dbReference>
<dbReference type="InterPro" id="IPR008274">
    <property type="entry name" value="AldOxase/xan_DH_MoCoBD1"/>
</dbReference>
<sequence>MKFDKPVEGDFKDALTIVGKAIPRIDGPAKTTGTAKYAYERHDVSGPQLVGYPVTSSIARGRIVSIDTSRATSAPGVVTVLTTLEHLPLPKTSYHTATLFGGDQVEHYHQAIAVVVAKSFEEARSAANLVSVTYEKADGDFDLRKALEKGSDEDREVVSSAGDFETAYAAADVKLDAVYTTPGQSHAMMEPHASIAEWEGERLTLWTSNQMIKWNVDALALALDMPAENIRVDSPYIGGGFGSKLFLRADGVLAALAARKTGKPVKVMLPRPIIANNTTHRAATIQTIRIGATRAGRITALYHEGLSGNLPGGDPEDATAQTPKFYAMDTHLVVRRLATVHLPEGNAMRAPGETSGLMALEIAMDEMAEKLGMDPVEFRVLNDTQTAPHPPNKPFSRRNYTQCLRTGAEKFGWADRNPAPGSRREGQWLIGHGMAGAYRGGPITASGARAKLLQNGRIRIETDMTDIGTGSYTIIAQTAAEMMGVPMSQVEVNLGDSSHPASAGSGGQWGASSSTAGALAACLALQRAIAERIEEPYESISFREGQVHFANSSLPLTRIAQAGELQADGALEVGDFRKKVVVSTFAAHFVEVGVNAATGETRVRRMLAVCDAGRILNPMTARSQVIGAMTMGVGAALMEELAPDTRHGFFANHDLAGYEVPVHADIPEQEVIFIDDLDPYASPMQAKGVGELGLCGVSAAVANAVYNATGVRVRDYPVTLSKLLSGLPALA</sequence>
<dbReference type="SUPFAM" id="SSF54665">
    <property type="entry name" value="CO dehydrogenase molybdoprotein N-domain-like"/>
    <property type="match status" value="1"/>
</dbReference>
<dbReference type="PATRIC" id="fig|1280951.3.peg.884"/>
<dbReference type="EMBL" id="ARYI01000002">
    <property type="protein sequence ID" value="KCZ95972.1"/>
    <property type="molecule type" value="Genomic_DNA"/>
</dbReference>
<comment type="caution">
    <text evidence="2">The sequence shown here is derived from an EMBL/GenBank/DDBJ whole genome shotgun (WGS) entry which is preliminary data.</text>
</comment>
<evidence type="ECO:0000259" key="1">
    <source>
        <dbReference type="SMART" id="SM01008"/>
    </source>
</evidence>
<dbReference type="NCBIfam" id="NF041671">
    <property type="entry name" value="peri_hyde_PaoC"/>
    <property type="match status" value="1"/>
</dbReference>
<dbReference type="Pfam" id="PF20256">
    <property type="entry name" value="MoCoBD_2"/>
    <property type="match status" value="1"/>
</dbReference>
<dbReference type="Pfam" id="PF02738">
    <property type="entry name" value="MoCoBD_1"/>
    <property type="match status" value="1"/>
</dbReference>
<proteinExistence type="predicted"/>
<name>A0A059FZT3_9PROT</name>
<dbReference type="RefSeq" id="WP_011646092.1">
    <property type="nucleotide sequence ID" value="NZ_ARYI01000002.1"/>
</dbReference>
<feature type="domain" description="Aldehyde oxidase/xanthine dehydrogenase a/b hammerhead" evidence="1">
    <location>
        <begin position="32"/>
        <end position="138"/>
    </location>
</feature>
<protein>
    <submittedName>
        <fullName evidence="2">Putative xanthine dehydrogenase, molybdenum-binding subunit</fullName>
    </submittedName>
</protein>
<organism evidence="2 3">
    <name type="scientific">Hyphomonas hirschiana VP5</name>
    <dbReference type="NCBI Taxonomy" id="1280951"/>
    <lineage>
        <taxon>Bacteria</taxon>
        <taxon>Pseudomonadati</taxon>
        <taxon>Pseudomonadota</taxon>
        <taxon>Alphaproteobacteria</taxon>
        <taxon>Hyphomonadales</taxon>
        <taxon>Hyphomonadaceae</taxon>
        <taxon>Hyphomonas</taxon>
    </lineage>
</organism>
<dbReference type="GO" id="GO:0016491">
    <property type="term" value="F:oxidoreductase activity"/>
    <property type="evidence" value="ECO:0007669"/>
    <property type="project" value="InterPro"/>
</dbReference>
<gene>
    <name evidence="2" type="ORF">HHI_04337</name>
</gene>
<dbReference type="OrthoDB" id="8428274at2"/>
<dbReference type="GO" id="GO:0005506">
    <property type="term" value="F:iron ion binding"/>
    <property type="evidence" value="ECO:0007669"/>
    <property type="project" value="InterPro"/>
</dbReference>
<dbReference type="Pfam" id="PF01315">
    <property type="entry name" value="Ald_Xan_dh_C"/>
    <property type="match status" value="1"/>
</dbReference>
<accession>A0A059FZT3</accession>
<dbReference type="SMART" id="SM01008">
    <property type="entry name" value="Ald_Xan_dh_C"/>
    <property type="match status" value="1"/>
</dbReference>
<reference evidence="2 3" key="1">
    <citation type="submission" date="2013-04" db="EMBL/GenBank/DDBJ databases">
        <title>Hyphomonas hirschiana VP5 Genome Sequencing.</title>
        <authorList>
            <person name="Lai Q."/>
            <person name="Shao Z."/>
        </authorList>
    </citation>
    <scope>NUCLEOTIDE SEQUENCE [LARGE SCALE GENOMIC DNA]</scope>
    <source>
        <strain evidence="2 3">VP5</strain>
    </source>
</reference>
<evidence type="ECO:0000313" key="3">
    <source>
        <dbReference type="Proteomes" id="UP000025061"/>
    </source>
</evidence>
<dbReference type="Gene3D" id="3.90.1170.50">
    <property type="entry name" value="Aldehyde oxidase/xanthine dehydrogenase, a/b hammerhead"/>
    <property type="match status" value="1"/>
</dbReference>
<dbReference type="AlphaFoldDB" id="A0A059FZT3"/>
<evidence type="ECO:0000313" key="2">
    <source>
        <dbReference type="EMBL" id="KCZ95972.1"/>
    </source>
</evidence>
<dbReference type="InterPro" id="IPR000674">
    <property type="entry name" value="Ald_Oxase/Xan_DH_a/b"/>
</dbReference>
<keyword evidence="3" id="KW-1185">Reference proteome</keyword>
<dbReference type="InterPro" id="IPR049648">
    <property type="entry name" value="PaoC-like"/>
</dbReference>
<dbReference type="PANTHER" id="PTHR11908:SF123">
    <property type="entry name" value="ALDEHYDE OXIDOREDUCTASE MOLYBDENUM-BINDING SUBUNIT PAOC"/>
    <property type="match status" value="1"/>
</dbReference>